<keyword evidence="3" id="KW-0028">Amino-acid biosynthesis</keyword>
<dbReference type="GO" id="GO:0005829">
    <property type="term" value="C:cytosol"/>
    <property type="evidence" value="ECO:0007669"/>
    <property type="project" value="TreeGrafter"/>
</dbReference>
<dbReference type="Pfam" id="PF00591">
    <property type="entry name" value="Glycos_transf_3"/>
    <property type="match status" value="1"/>
</dbReference>
<dbReference type="InterPro" id="IPR005940">
    <property type="entry name" value="Anthranilate_Pribosyl_Tfrase"/>
</dbReference>
<feature type="domain" description="Glycosyl transferase family 3" evidence="5">
    <location>
        <begin position="88"/>
        <end position="342"/>
    </location>
</feature>
<dbReference type="STRING" id="36818.BGK67_32970"/>
<keyword evidence="7" id="KW-1185">Reference proteome</keyword>
<dbReference type="AlphaFoldDB" id="A0A1E5P044"/>
<dbReference type="PANTHER" id="PTHR43285:SF2">
    <property type="entry name" value="ANTHRANILATE PHOSPHORIBOSYLTRANSFERASE"/>
    <property type="match status" value="1"/>
</dbReference>
<dbReference type="EMBL" id="MEHK01000002">
    <property type="protein sequence ID" value="OEJ22371.1"/>
    <property type="molecule type" value="Genomic_DNA"/>
</dbReference>
<reference evidence="6 7" key="1">
    <citation type="submission" date="2016-08" db="EMBL/GenBank/DDBJ databases">
        <title>The complete genome of Streptomyces subrutilus 10-1-1.</title>
        <authorList>
            <person name="Chen X."/>
        </authorList>
    </citation>
    <scope>NUCLEOTIDE SEQUENCE [LARGE SCALE GENOMIC DNA]</scope>
    <source>
        <strain evidence="6 7">10-1-1</strain>
    </source>
</reference>
<dbReference type="GO" id="GO:0000162">
    <property type="term" value="P:L-tryptophan biosynthetic process"/>
    <property type="evidence" value="ECO:0007669"/>
    <property type="project" value="UniProtKB-KW"/>
</dbReference>
<evidence type="ECO:0000313" key="6">
    <source>
        <dbReference type="EMBL" id="OEJ22371.1"/>
    </source>
</evidence>
<gene>
    <name evidence="6" type="ORF">BGK67_32970</name>
</gene>
<evidence type="ECO:0000256" key="2">
    <source>
        <dbReference type="ARBA" id="ARBA00022679"/>
    </source>
</evidence>
<dbReference type="OrthoDB" id="5145355at2"/>
<evidence type="ECO:0000256" key="1">
    <source>
        <dbReference type="ARBA" id="ARBA00022676"/>
    </source>
</evidence>
<dbReference type="InterPro" id="IPR035902">
    <property type="entry name" value="Nuc_phospho_transferase"/>
</dbReference>
<organism evidence="6 7">
    <name type="scientific">Streptomyces subrutilus</name>
    <dbReference type="NCBI Taxonomy" id="36818"/>
    <lineage>
        <taxon>Bacteria</taxon>
        <taxon>Bacillati</taxon>
        <taxon>Actinomycetota</taxon>
        <taxon>Actinomycetes</taxon>
        <taxon>Kitasatosporales</taxon>
        <taxon>Streptomycetaceae</taxon>
        <taxon>Streptomyces</taxon>
    </lineage>
</organism>
<dbReference type="Proteomes" id="UP000095705">
    <property type="component" value="Unassembled WGS sequence"/>
</dbReference>
<keyword evidence="1" id="KW-0328">Glycosyltransferase</keyword>
<dbReference type="SUPFAM" id="SSF52418">
    <property type="entry name" value="Nucleoside phosphorylase/phosphoribosyltransferase catalytic domain"/>
    <property type="match status" value="1"/>
</dbReference>
<evidence type="ECO:0000259" key="5">
    <source>
        <dbReference type="Pfam" id="PF00591"/>
    </source>
</evidence>
<protein>
    <recommendedName>
        <fullName evidence="5">Glycosyl transferase family 3 domain-containing protein</fullName>
    </recommendedName>
</protein>
<name>A0A1E5P044_9ACTN</name>
<keyword evidence="2" id="KW-0808">Transferase</keyword>
<dbReference type="RefSeq" id="WP_069924421.1">
    <property type="nucleotide sequence ID" value="NZ_MEHK01000002.1"/>
</dbReference>
<dbReference type="Gene3D" id="3.40.1030.10">
    <property type="entry name" value="Nucleoside phosphorylase/phosphoribosyltransferase catalytic domain"/>
    <property type="match status" value="1"/>
</dbReference>
<evidence type="ECO:0000256" key="4">
    <source>
        <dbReference type="ARBA" id="ARBA00023141"/>
    </source>
</evidence>
<accession>A0A1E5P044</accession>
<evidence type="ECO:0000256" key="3">
    <source>
        <dbReference type="ARBA" id="ARBA00022822"/>
    </source>
</evidence>
<proteinExistence type="predicted"/>
<keyword evidence="4" id="KW-0057">Aromatic amino acid biosynthesis</keyword>
<comment type="caution">
    <text evidence="6">The sequence shown here is derived from an EMBL/GenBank/DDBJ whole genome shotgun (WGS) entry which is preliminary data.</text>
</comment>
<sequence length="356" mass="36818">MHDAVAAVIGQDRPVDLPLWRSFWDALHERGPQHERGLRRGEAIALLASLSTAMPGRTTLTALLDSLAERRPGHGGRTGGGPGAFDGAVNIVGTGGGPSTFNISTAAALVAAAAGTPVVKTGSRAYTSPMGSVDLLERLGVPLTRSYEETHETLEGCGIAFAGPFVYPAELALLARAVLPLDIRGLGRCVNALGPFLADMPVSAQVTGVSDARLAPALRTAAAHTARAARRRVWLAANDPGADELLGCADNRVNSYEPGGEDEFTLDPALLGLRPGTLEGLRPRGADPVAYFLAVLGGEGTPDAEDTVCLNAAALAVAGHTTGDWHEALARARAVIHDGGALALLERLRTRAAVHA</sequence>
<dbReference type="PANTHER" id="PTHR43285">
    <property type="entry name" value="ANTHRANILATE PHOSPHORIBOSYLTRANSFERASE"/>
    <property type="match status" value="1"/>
</dbReference>
<keyword evidence="3" id="KW-0822">Tryptophan biosynthesis</keyword>
<evidence type="ECO:0000313" key="7">
    <source>
        <dbReference type="Proteomes" id="UP000095705"/>
    </source>
</evidence>
<dbReference type="InterPro" id="IPR000312">
    <property type="entry name" value="Glycosyl_Trfase_fam3"/>
</dbReference>
<dbReference type="GO" id="GO:0004048">
    <property type="term" value="F:anthranilate phosphoribosyltransferase activity"/>
    <property type="evidence" value="ECO:0007669"/>
    <property type="project" value="InterPro"/>
</dbReference>